<dbReference type="GO" id="GO:0030030">
    <property type="term" value="P:cell projection organization"/>
    <property type="evidence" value="ECO:0007669"/>
    <property type="project" value="TreeGrafter"/>
</dbReference>
<dbReference type="InterPro" id="IPR008936">
    <property type="entry name" value="Rho_GTPase_activation_prot"/>
</dbReference>
<dbReference type="AlphaFoldDB" id="A0AAV4YCQ7"/>
<dbReference type="GO" id="GO:0097060">
    <property type="term" value="C:synaptic membrane"/>
    <property type="evidence" value="ECO:0007669"/>
    <property type="project" value="TreeGrafter"/>
</dbReference>
<proteinExistence type="predicted"/>
<organism evidence="1 2">
    <name type="scientific">Caerostris extrusa</name>
    <name type="common">Bark spider</name>
    <name type="synonym">Caerostris bankana</name>
    <dbReference type="NCBI Taxonomy" id="172846"/>
    <lineage>
        <taxon>Eukaryota</taxon>
        <taxon>Metazoa</taxon>
        <taxon>Ecdysozoa</taxon>
        <taxon>Arthropoda</taxon>
        <taxon>Chelicerata</taxon>
        <taxon>Arachnida</taxon>
        <taxon>Araneae</taxon>
        <taxon>Araneomorphae</taxon>
        <taxon>Entelegynae</taxon>
        <taxon>Araneoidea</taxon>
        <taxon>Araneidae</taxon>
        <taxon>Caerostris</taxon>
    </lineage>
</organism>
<dbReference type="GO" id="GO:0046578">
    <property type="term" value="P:regulation of Ras protein signal transduction"/>
    <property type="evidence" value="ECO:0007669"/>
    <property type="project" value="TreeGrafter"/>
</dbReference>
<dbReference type="Proteomes" id="UP001054945">
    <property type="component" value="Unassembled WGS sequence"/>
</dbReference>
<dbReference type="EMBL" id="BPLR01001693">
    <property type="protein sequence ID" value="GIZ04160.1"/>
    <property type="molecule type" value="Genomic_DNA"/>
</dbReference>
<sequence>MLFLKDFWRQFHTVLGPHSQTNSCAQETLSCNNYRIYSFSRFFRHCNTRHQLEWNSVYSPVPHGSFETGDQPQQERNKMSSQSLAICFGPVVMCHTETGAPVAELRKPIEIFKYLLEIWPAKRGG</sequence>
<name>A0AAV4YCQ7_CAEEX</name>
<dbReference type="GO" id="GO:0005096">
    <property type="term" value="F:GTPase activator activity"/>
    <property type="evidence" value="ECO:0007669"/>
    <property type="project" value="TreeGrafter"/>
</dbReference>
<keyword evidence="2" id="KW-1185">Reference proteome</keyword>
<reference evidence="1 2" key="1">
    <citation type="submission" date="2021-06" db="EMBL/GenBank/DDBJ databases">
        <title>Caerostris extrusa draft genome.</title>
        <authorList>
            <person name="Kono N."/>
            <person name="Arakawa K."/>
        </authorList>
    </citation>
    <scope>NUCLEOTIDE SEQUENCE [LARGE SCALE GENOMIC DNA]</scope>
</reference>
<evidence type="ECO:0000313" key="2">
    <source>
        <dbReference type="Proteomes" id="UP001054945"/>
    </source>
</evidence>
<dbReference type="InterPro" id="IPR052118">
    <property type="entry name" value="Rho-GAP_regulator"/>
</dbReference>
<comment type="caution">
    <text evidence="1">The sequence shown here is derived from an EMBL/GenBank/DDBJ whole genome shotgun (WGS) entry which is preliminary data.</text>
</comment>
<gene>
    <name evidence="1" type="primary">RhoGAP100F_2</name>
    <name evidence="1" type="ORF">CEXT_182701</name>
</gene>
<dbReference type="PANTHER" id="PTHR46150">
    <property type="entry name" value="RHO GTPASE-ACTIVATING PROTEIN 100F"/>
    <property type="match status" value="1"/>
</dbReference>
<protein>
    <submittedName>
        <fullName evidence="1">Rho GTPase-activating protein 100F</fullName>
    </submittedName>
</protein>
<dbReference type="Gene3D" id="1.10.555.10">
    <property type="entry name" value="Rho GTPase activation protein"/>
    <property type="match status" value="1"/>
</dbReference>
<dbReference type="GO" id="GO:0016477">
    <property type="term" value="P:cell migration"/>
    <property type="evidence" value="ECO:0007669"/>
    <property type="project" value="TreeGrafter"/>
</dbReference>
<dbReference type="SUPFAM" id="SSF48350">
    <property type="entry name" value="GTPase activation domain, GAP"/>
    <property type="match status" value="1"/>
</dbReference>
<evidence type="ECO:0000313" key="1">
    <source>
        <dbReference type="EMBL" id="GIZ04160.1"/>
    </source>
</evidence>
<accession>A0AAV4YCQ7</accession>
<dbReference type="PANTHER" id="PTHR46150:SF3">
    <property type="entry name" value="RHO GTPASE-ACTIVATING PROTEIN 100F"/>
    <property type="match status" value="1"/>
</dbReference>